<name>A0A938B053_UNCTE</name>
<reference evidence="6" key="1">
    <citation type="submission" date="2019-03" db="EMBL/GenBank/DDBJ databases">
        <title>Lake Tanganyika Metagenome-Assembled Genomes (MAGs).</title>
        <authorList>
            <person name="Tran P."/>
        </authorList>
    </citation>
    <scope>NUCLEOTIDE SEQUENCE</scope>
    <source>
        <strain evidence="6">K_DeepCast_65m_m2_066</strain>
    </source>
</reference>
<dbReference type="PANTHER" id="PTHR12755">
    <property type="entry name" value="CLEAVAGE/POLYADENYLATION FACTOR IA SUBUNIT CLP1P"/>
    <property type="match status" value="1"/>
</dbReference>
<evidence type="ECO:0000256" key="1">
    <source>
        <dbReference type="ARBA" id="ARBA00022679"/>
    </source>
</evidence>
<dbReference type="AlphaFoldDB" id="A0A938B053"/>
<sequence length="331" mass="36649">MAALLDIPPLWARSAEQILQQQWRKVFILGAADCGKSTYCRFLVQRCLEAGRRVAVLDTDIGQKEIGPPATLTLGYPQAVQPLTQVPPAAWYFVGTTTPVGHLLPMTLGVRQLLEVARASCIIINTTGLVSGPGRILKSYKIEAVQPDIIVALEYGRELRSLLRAYRHYRIVYLPVSKAATSKSIGERRAVRERAFAAYFAAAPTVELAWRQVIFQRTLLFSGTRRPSQEFLYVEDTAEGRLVVAPRETVTTRGARVLPVGFERHLLCGLANRRNAGVGLGLIMHLDFVRETLTLRTPVPVAQIKLVQFGSLYVEPNGREPGGHVPRGLFV</sequence>
<evidence type="ECO:0000256" key="2">
    <source>
        <dbReference type="ARBA" id="ARBA00022741"/>
    </source>
</evidence>
<dbReference type="InterPro" id="IPR045116">
    <property type="entry name" value="Clp1/Grc3"/>
</dbReference>
<evidence type="ECO:0000256" key="4">
    <source>
        <dbReference type="ARBA" id="ARBA00022840"/>
    </source>
</evidence>
<comment type="caution">
    <text evidence="6">The sequence shown here is derived from an EMBL/GenBank/DDBJ whole genome shotgun (WGS) entry which is preliminary data.</text>
</comment>
<dbReference type="GO" id="GO:0051731">
    <property type="term" value="F:polynucleotide 5'-hydroxyl-kinase activity"/>
    <property type="evidence" value="ECO:0007669"/>
    <property type="project" value="InterPro"/>
</dbReference>
<dbReference type="InterPro" id="IPR032319">
    <property type="entry name" value="CLP1_P"/>
</dbReference>
<accession>A0A938B053</accession>
<evidence type="ECO:0000256" key="3">
    <source>
        <dbReference type="ARBA" id="ARBA00022777"/>
    </source>
</evidence>
<organism evidence="6 7">
    <name type="scientific">Tectimicrobiota bacterium</name>
    <dbReference type="NCBI Taxonomy" id="2528274"/>
    <lineage>
        <taxon>Bacteria</taxon>
        <taxon>Pseudomonadati</taxon>
        <taxon>Nitrospinota/Tectimicrobiota group</taxon>
        <taxon>Candidatus Tectimicrobiota</taxon>
    </lineage>
</organism>
<keyword evidence="2" id="KW-0547">Nucleotide-binding</keyword>
<evidence type="ECO:0000313" key="7">
    <source>
        <dbReference type="Proteomes" id="UP000712673"/>
    </source>
</evidence>
<proteinExistence type="predicted"/>
<dbReference type="EMBL" id="VGLS01000132">
    <property type="protein sequence ID" value="MBM3223362.1"/>
    <property type="molecule type" value="Genomic_DNA"/>
</dbReference>
<dbReference type="Proteomes" id="UP000712673">
    <property type="component" value="Unassembled WGS sequence"/>
</dbReference>
<dbReference type="GO" id="GO:0005524">
    <property type="term" value="F:ATP binding"/>
    <property type="evidence" value="ECO:0007669"/>
    <property type="project" value="UniProtKB-KW"/>
</dbReference>
<dbReference type="PANTHER" id="PTHR12755:SF3">
    <property type="entry name" value="POLYNUCLEOTIDE 5'-HYDROXYL-KINASE NOL9"/>
    <property type="match status" value="1"/>
</dbReference>
<protein>
    <recommendedName>
        <fullName evidence="5">Clp1 P-loop domain-containing protein</fullName>
    </recommendedName>
</protein>
<dbReference type="GO" id="GO:0006396">
    <property type="term" value="P:RNA processing"/>
    <property type="evidence" value="ECO:0007669"/>
    <property type="project" value="InterPro"/>
</dbReference>
<dbReference type="SUPFAM" id="SSF52540">
    <property type="entry name" value="P-loop containing nucleoside triphosphate hydrolases"/>
    <property type="match status" value="1"/>
</dbReference>
<gene>
    <name evidence="6" type="ORF">FJZ47_06135</name>
</gene>
<evidence type="ECO:0000313" key="6">
    <source>
        <dbReference type="EMBL" id="MBM3223362.1"/>
    </source>
</evidence>
<dbReference type="Pfam" id="PF16575">
    <property type="entry name" value="CLP1_P"/>
    <property type="match status" value="1"/>
</dbReference>
<dbReference type="Gene3D" id="3.40.50.300">
    <property type="entry name" value="P-loop containing nucleotide triphosphate hydrolases"/>
    <property type="match status" value="1"/>
</dbReference>
<keyword evidence="4" id="KW-0067">ATP-binding</keyword>
<keyword evidence="3" id="KW-0418">Kinase</keyword>
<keyword evidence="1" id="KW-0808">Transferase</keyword>
<dbReference type="InterPro" id="IPR027417">
    <property type="entry name" value="P-loop_NTPase"/>
</dbReference>
<evidence type="ECO:0000259" key="5">
    <source>
        <dbReference type="Pfam" id="PF16575"/>
    </source>
</evidence>
<feature type="domain" description="Clp1 P-loop" evidence="5">
    <location>
        <begin position="30"/>
        <end position="201"/>
    </location>
</feature>